<accession>A0A132HIJ0</accession>
<feature type="transmembrane region" description="Helical" evidence="5">
    <location>
        <begin position="129"/>
        <end position="148"/>
    </location>
</feature>
<sequence>MQSSSSLAPVAPIIFLAIAIAAINWIDLARGKNRTSVAYPLSLLTTLVLTVWFGIDAAGGETHYAFANLVVIDPMANVLAAFCSLGMLLTLIYTRSYLAERDMFAGEFYMLALFTLGGQIVMITGNNFLTLYLGLELLSLSSYALVALRRDSRVTSESAIKYFVLGALASGFLLYGMSMMYGATGSLNLGEVFRVVESGRVNTTMLAFGVVFIVAGVAFKLGAAPFHMWIPDIYQGSPTAVTLLIAAGPKVAAFALIIRLLVEGLLPLATDWQVMLVILSIASLVIGNLTAIVQTNLKRMLAYSTISHMGFVLLGMLSGVVANKADGAVNAYSSSMFYSITYMLTTLGTFGLILVRTRKGFEAETLDDLKGMSRRHPWFAFLMLVMMFSMAGIPPTVGFYAKLSVLQAVVSAGMSWLAVVAVVFSLIGAFYYLRIVKLMYFDAPVGEEPLEASTGLRSVLSLNGLAVILLGLFPAGLMDLCFQAIRATLAS</sequence>
<feature type="transmembrane region" description="Helical" evidence="5">
    <location>
        <begin position="106"/>
        <end position="123"/>
    </location>
</feature>
<evidence type="ECO:0000256" key="6">
    <source>
        <dbReference type="RuleBase" id="RU000320"/>
    </source>
</evidence>
<dbReference type="OrthoDB" id="9768329at2"/>
<feature type="transmembrane region" description="Helical" evidence="5">
    <location>
        <begin position="37"/>
        <end position="55"/>
    </location>
</feature>
<evidence type="ECO:0000256" key="1">
    <source>
        <dbReference type="ARBA" id="ARBA00004127"/>
    </source>
</evidence>
<keyword evidence="5" id="KW-0520">NAD</keyword>
<organism evidence="8 9">
    <name type="scientific">Cupriavidus metallidurans</name>
    <dbReference type="NCBI Taxonomy" id="119219"/>
    <lineage>
        <taxon>Bacteria</taxon>
        <taxon>Pseudomonadati</taxon>
        <taxon>Pseudomonadota</taxon>
        <taxon>Betaproteobacteria</taxon>
        <taxon>Burkholderiales</taxon>
        <taxon>Burkholderiaceae</taxon>
        <taxon>Cupriavidus</taxon>
    </lineage>
</organism>
<name>A0A132HIJ0_9BURK</name>
<evidence type="ECO:0000256" key="5">
    <source>
        <dbReference type="HAMAP-Rule" id="MF_00445"/>
    </source>
</evidence>
<dbReference type="AlphaFoldDB" id="A0A132HIJ0"/>
<keyword evidence="8" id="KW-0560">Oxidoreductase</keyword>
<keyword evidence="5" id="KW-0874">Quinone</keyword>
<dbReference type="EMBL" id="CP037900">
    <property type="protein sequence ID" value="QBP09107.1"/>
    <property type="molecule type" value="Genomic_DNA"/>
</dbReference>
<dbReference type="InterPro" id="IPR010096">
    <property type="entry name" value="NADH-Q_OxRdtase_suN/2"/>
</dbReference>
<feature type="transmembrane region" description="Helical" evidence="5">
    <location>
        <begin position="160"/>
        <end position="181"/>
    </location>
</feature>
<gene>
    <name evidence="5 8" type="primary">nuoN</name>
    <name evidence="8" type="ORF">DDF84_004705</name>
</gene>
<dbReference type="NCBIfam" id="TIGR01770">
    <property type="entry name" value="NDH_I_N"/>
    <property type="match status" value="1"/>
</dbReference>
<dbReference type="GO" id="GO:0042773">
    <property type="term" value="P:ATP synthesis coupled electron transport"/>
    <property type="evidence" value="ECO:0007669"/>
    <property type="project" value="InterPro"/>
</dbReference>
<evidence type="ECO:0000259" key="7">
    <source>
        <dbReference type="Pfam" id="PF00361"/>
    </source>
</evidence>
<comment type="similarity">
    <text evidence="5">Belongs to the complex I subunit 2 family.</text>
</comment>
<feature type="transmembrane region" description="Helical" evidence="5">
    <location>
        <begin position="274"/>
        <end position="293"/>
    </location>
</feature>
<feature type="domain" description="NADH:quinone oxidoreductase/Mrp antiporter transmembrane" evidence="7">
    <location>
        <begin position="126"/>
        <end position="427"/>
    </location>
</feature>
<keyword evidence="5" id="KW-1003">Cell membrane</keyword>
<proteinExistence type="inferred from homology"/>
<comment type="subunit">
    <text evidence="5">NDH-1 is composed of 14 different subunits. Subunits NuoA, H, J, K, L, M, N constitute the membrane sector of the complex.</text>
</comment>
<evidence type="ECO:0000313" key="9">
    <source>
        <dbReference type="Proteomes" id="UP000253772"/>
    </source>
</evidence>
<feature type="transmembrane region" description="Helical" evidence="5">
    <location>
        <begin position="75"/>
        <end position="94"/>
    </location>
</feature>
<feature type="transmembrane region" description="Helical" evidence="5">
    <location>
        <begin position="240"/>
        <end position="262"/>
    </location>
</feature>
<dbReference type="Proteomes" id="UP000253772">
    <property type="component" value="Chromosome c1"/>
</dbReference>
<feature type="transmembrane region" description="Helical" evidence="5">
    <location>
        <begin position="465"/>
        <end position="485"/>
    </location>
</feature>
<comment type="subcellular location">
    <subcellularLocation>
        <location evidence="5">Cell membrane</location>
        <topology evidence="5">Multi-pass membrane protein</topology>
    </subcellularLocation>
    <subcellularLocation>
        <location evidence="1">Endomembrane system</location>
        <topology evidence="1">Multi-pass membrane protein</topology>
    </subcellularLocation>
    <subcellularLocation>
        <location evidence="6">Membrane</location>
        <topology evidence="6">Multi-pass membrane protein</topology>
    </subcellularLocation>
</comment>
<keyword evidence="2 5" id="KW-0812">Transmembrane</keyword>
<feature type="transmembrane region" description="Helical" evidence="5">
    <location>
        <begin position="413"/>
        <end position="433"/>
    </location>
</feature>
<keyword evidence="5" id="KW-1278">Translocase</keyword>
<comment type="function">
    <text evidence="5">NDH-1 shuttles electrons from NADH, via FMN and iron-sulfur (Fe-S) centers, to quinones in the respiratory chain. The immediate electron acceptor for the enzyme in this species is believed to be ubiquinone. Couples the redox reaction to proton translocation (for every two electrons transferred, four hydrogen ions are translocated across the cytoplasmic membrane), and thus conserves the redox energy in a proton gradient.</text>
</comment>
<reference evidence="8 9" key="1">
    <citation type="submission" date="2019-03" db="EMBL/GenBank/DDBJ databases">
        <title>Comparative insights into the high quality Complete genome sequence of highly metal resistant Cupriavidus metallidurans strain BS1 isolated from a gold-copper mine.</title>
        <authorList>
            <person name="Mazhar H.S."/>
            <person name="Rensing C."/>
        </authorList>
    </citation>
    <scope>NUCLEOTIDE SEQUENCE [LARGE SCALE GENOMIC DNA]</scope>
    <source>
        <strain evidence="8 9">BS1</strain>
    </source>
</reference>
<dbReference type="InterPro" id="IPR001750">
    <property type="entry name" value="ND/Mrp_TM"/>
</dbReference>
<dbReference type="RefSeq" id="WP_024569116.1">
    <property type="nucleotide sequence ID" value="NZ_CP037900.1"/>
</dbReference>
<dbReference type="Pfam" id="PF00361">
    <property type="entry name" value="Proton_antipo_M"/>
    <property type="match status" value="1"/>
</dbReference>
<dbReference type="GO" id="GO:0005886">
    <property type="term" value="C:plasma membrane"/>
    <property type="evidence" value="ECO:0007669"/>
    <property type="project" value="UniProtKB-SubCell"/>
</dbReference>
<evidence type="ECO:0000256" key="3">
    <source>
        <dbReference type="ARBA" id="ARBA00022989"/>
    </source>
</evidence>
<dbReference type="EC" id="7.1.1.-" evidence="5"/>
<feature type="transmembrane region" description="Helical" evidence="5">
    <location>
        <begin position="300"/>
        <end position="323"/>
    </location>
</feature>
<keyword evidence="4 5" id="KW-0472">Membrane</keyword>
<feature type="transmembrane region" description="Helical" evidence="5">
    <location>
        <begin position="335"/>
        <end position="357"/>
    </location>
</feature>
<dbReference type="PANTHER" id="PTHR22773">
    <property type="entry name" value="NADH DEHYDROGENASE"/>
    <property type="match status" value="1"/>
</dbReference>
<keyword evidence="5" id="KW-0830">Ubiquinone</keyword>
<dbReference type="GO" id="GO:0050136">
    <property type="term" value="F:NADH dehydrogenase (quinone) (non-electrogenic) activity"/>
    <property type="evidence" value="ECO:0007669"/>
    <property type="project" value="UniProtKB-UniRule"/>
</dbReference>
<evidence type="ECO:0000256" key="4">
    <source>
        <dbReference type="ARBA" id="ARBA00023136"/>
    </source>
</evidence>
<dbReference type="GO" id="GO:0008137">
    <property type="term" value="F:NADH dehydrogenase (ubiquinone) activity"/>
    <property type="evidence" value="ECO:0007669"/>
    <property type="project" value="InterPro"/>
</dbReference>
<dbReference type="PRINTS" id="PR01434">
    <property type="entry name" value="NADHDHGNASE5"/>
</dbReference>
<evidence type="ECO:0000313" key="8">
    <source>
        <dbReference type="EMBL" id="QBP09107.1"/>
    </source>
</evidence>
<keyword evidence="5" id="KW-0813">Transport</keyword>
<dbReference type="HAMAP" id="MF_00445">
    <property type="entry name" value="NDH1_NuoN_1"/>
    <property type="match status" value="1"/>
</dbReference>
<dbReference type="GO" id="GO:0048038">
    <property type="term" value="F:quinone binding"/>
    <property type="evidence" value="ECO:0007669"/>
    <property type="project" value="UniProtKB-KW"/>
</dbReference>
<dbReference type="GO" id="GO:0012505">
    <property type="term" value="C:endomembrane system"/>
    <property type="evidence" value="ECO:0007669"/>
    <property type="project" value="UniProtKB-SubCell"/>
</dbReference>
<dbReference type="NCBIfam" id="NF004442">
    <property type="entry name" value="PRK05777.1-5"/>
    <property type="match status" value="1"/>
</dbReference>
<keyword evidence="3 5" id="KW-1133">Transmembrane helix</keyword>
<evidence type="ECO:0000256" key="2">
    <source>
        <dbReference type="ARBA" id="ARBA00022692"/>
    </source>
</evidence>
<feature type="transmembrane region" description="Helical" evidence="5">
    <location>
        <begin position="201"/>
        <end position="219"/>
    </location>
</feature>
<protein>
    <recommendedName>
        <fullName evidence="5">NADH-quinone oxidoreductase subunit N</fullName>
        <ecNumber evidence="5">7.1.1.-</ecNumber>
    </recommendedName>
    <alternativeName>
        <fullName evidence="5">NADH dehydrogenase I subunit N</fullName>
    </alternativeName>
    <alternativeName>
        <fullName evidence="5">NDH-1 subunit N</fullName>
    </alternativeName>
</protein>
<feature type="transmembrane region" description="Helical" evidence="5">
    <location>
        <begin position="6"/>
        <end position="25"/>
    </location>
</feature>
<comment type="catalytic activity">
    <reaction evidence="5">
        <text>a quinone + NADH + 5 H(+)(in) = a quinol + NAD(+) + 4 H(+)(out)</text>
        <dbReference type="Rhea" id="RHEA:57888"/>
        <dbReference type="ChEBI" id="CHEBI:15378"/>
        <dbReference type="ChEBI" id="CHEBI:24646"/>
        <dbReference type="ChEBI" id="CHEBI:57540"/>
        <dbReference type="ChEBI" id="CHEBI:57945"/>
        <dbReference type="ChEBI" id="CHEBI:132124"/>
    </reaction>
</comment>
<feature type="transmembrane region" description="Helical" evidence="5">
    <location>
        <begin position="378"/>
        <end position="401"/>
    </location>
</feature>